<dbReference type="AlphaFoldDB" id="A0A6N6MA90"/>
<proteinExistence type="predicted"/>
<accession>A0A6N6MA90</accession>
<dbReference type="SUPFAM" id="SSF53137">
    <property type="entry name" value="Translational machinery components"/>
    <property type="match status" value="1"/>
</dbReference>
<sequence length="130" mass="14968">MEQQKGIWIDHRKALVVDLNGTEKLRTIYSELDDDSTRIDSPSKFGDQAIRHEKKLQAKKEKVLKNFYDDILESIENNDELYVFGPASAKKELKKAIEDSPKKPSSIKMETADSMTDNQVVARVKEHFDK</sequence>
<reference evidence="2 3" key="1">
    <citation type="submission" date="2019-09" db="EMBL/GenBank/DDBJ databases">
        <title>Genomes of Cryomorphaceae.</title>
        <authorList>
            <person name="Bowman J.P."/>
        </authorList>
    </citation>
    <scope>NUCLEOTIDE SEQUENCE [LARGE SCALE GENOMIC DNA]</scope>
    <source>
        <strain evidence="2 3">KCTC 52047</strain>
    </source>
</reference>
<dbReference type="RefSeq" id="WP_151166454.1">
    <property type="nucleotide sequence ID" value="NZ_WACR01000002.1"/>
</dbReference>
<dbReference type="Proteomes" id="UP000435357">
    <property type="component" value="Unassembled WGS sequence"/>
</dbReference>
<keyword evidence="3" id="KW-1185">Reference proteome</keyword>
<evidence type="ECO:0008006" key="4">
    <source>
        <dbReference type="Google" id="ProtNLM"/>
    </source>
</evidence>
<organism evidence="2 3">
    <name type="scientific">Salibacter halophilus</name>
    <dbReference type="NCBI Taxonomy" id="1803916"/>
    <lineage>
        <taxon>Bacteria</taxon>
        <taxon>Pseudomonadati</taxon>
        <taxon>Bacteroidota</taxon>
        <taxon>Flavobacteriia</taxon>
        <taxon>Flavobacteriales</taxon>
        <taxon>Salibacteraceae</taxon>
        <taxon>Salibacter</taxon>
    </lineage>
</organism>
<gene>
    <name evidence="2" type="ORF">F3059_02960</name>
</gene>
<name>A0A6N6MA90_9FLAO</name>
<evidence type="ECO:0000256" key="1">
    <source>
        <dbReference type="SAM" id="MobiDB-lite"/>
    </source>
</evidence>
<comment type="caution">
    <text evidence="2">The sequence shown here is derived from an EMBL/GenBank/DDBJ whole genome shotgun (WGS) entry which is preliminary data.</text>
</comment>
<feature type="region of interest" description="Disordered" evidence="1">
    <location>
        <begin position="95"/>
        <end position="119"/>
    </location>
</feature>
<protein>
    <recommendedName>
        <fullName evidence="4">Host attachment protein</fullName>
    </recommendedName>
</protein>
<evidence type="ECO:0000313" key="3">
    <source>
        <dbReference type="Proteomes" id="UP000435357"/>
    </source>
</evidence>
<evidence type="ECO:0000313" key="2">
    <source>
        <dbReference type="EMBL" id="KAB1065630.1"/>
    </source>
</evidence>
<dbReference type="EMBL" id="WACR01000002">
    <property type="protein sequence ID" value="KAB1065630.1"/>
    <property type="molecule type" value="Genomic_DNA"/>
</dbReference>
<dbReference type="OrthoDB" id="594984at2"/>